<gene>
    <name evidence="7" type="ORF">HIM_05803</name>
</gene>
<evidence type="ECO:0000256" key="2">
    <source>
        <dbReference type="ARBA" id="ARBA00022692"/>
    </source>
</evidence>
<evidence type="ECO:0000256" key="5">
    <source>
        <dbReference type="SAM" id="MobiDB-lite"/>
    </source>
</evidence>
<name>A0A0F8A586_9HYPO</name>
<proteinExistence type="predicted"/>
<dbReference type="InterPro" id="IPR051694">
    <property type="entry name" value="Immunoregulatory_rcpt-like"/>
</dbReference>
<organism evidence="7 8">
    <name type="scientific">Hirsutella minnesotensis 3608</name>
    <dbReference type="NCBI Taxonomy" id="1043627"/>
    <lineage>
        <taxon>Eukaryota</taxon>
        <taxon>Fungi</taxon>
        <taxon>Dikarya</taxon>
        <taxon>Ascomycota</taxon>
        <taxon>Pezizomycotina</taxon>
        <taxon>Sordariomycetes</taxon>
        <taxon>Hypocreomycetidae</taxon>
        <taxon>Hypocreales</taxon>
        <taxon>Ophiocordycipitaceae</taxon>
        <taxon>Hirsutella</taxon>
    </lineage>
</organism>
<dbReference type="GO" id="GO:0071944">
    <property type="term" value="C:cell periphery"/>
    <property type="evidence" value="ECO:0007669"/>
    <property type="project" value="UniProtKB-ARBA"/>
</dbReference>
<dbReference type="CDD" id="cd12087">
    <property type="entry name" value="TM_EGFR-like"/>
    <property type="match status" value="1"/>
</dbReference>
<feature type="compositionally biased region" description="Low complexity" evidence="5">
    <location>
        <begin position="19"/>
        <end position="71"/>
    </location>
</feature>
<accession>A0A0F8A586</accession>
<evidence type="ECO:0000313" key="7">
    <source>
        <dbReference type="EMBL" id="KJZ74894.1"/>
    </source>
</evidence>
<dbReference type="Proteomes" id="UP000054481">
    <property type="component" value="Unassembled WGS sequence"/>
</dbReference>
<feature type="transmembrane region" description="Helical" evidence="6">
    <location>
        <begin position="76"/>
        <end position="99"/>
    </location>
</feature>
<evidence type="ECO:0000256" key="1">
    <source>
        <dbReference type="ARBA" id="ARBA00004167"/>
    </source>
</evidence>
<keyword evidence="3 6" id="KW-1133">Transmembrane helix</keyword>
<protein>
    <recommendedName>
        <fullName evidence="9">Mid2 domain-containing protein</fullName>
    </recommendedName>
</protein>
<evidence type="ECO:0000256" key="4">
    <source>
        <dbReference type="ARBA" id="ARBA00023136"/>
    </source>
</evidence>
<evidence type="ECO:0000256" key="6">
    <source>
        <dbReference type="SAM" id="Phobius"/>
    </source>
</evidence>
<dbReference type="GO" id="GO:0016020">
    <property type="term" value="C:membrane"/>
    <property type="evidence" value="ECO:0007669"/>
    <property type="project" value="UniProtKB-SubCell"/>
</dbReference>
<keyword evidence="4 6" id="KW-0472">Membrane</keyword>
<keyword evidence="8" id="KW-1185">Reference proteome</keyword>
<dbReference type="PANTHER" id="PTHR15549">
    <property type="entry name" value="PAIRED IMMUNOGLOBULIN-LIKE TYPE 2 RECEPTOR"/>
    <property type="match status" value="1"/>
</dbReference>
<reference evidence="7 8" key="1">
    <citation type="journal article" date="2014" name="Genome Biol. Evol.">
        <title>Comparative genomics and transcriptomics analyses reveal divergent lifestyle features of nematode endoparasitic fungus Hirsutella minnesotensis.</title>
        <authorList>
            <person name="Lai Y."/>
            <person name="Liu K."/>
            <person name="Zhang X."/>
            <person name="Zhang X."/>
            <person name="Li K."/>
            <person name="Wang N."/>
            <person name="Shu C."/>
            <person name="Wu Y."/>
            <person name="Wang C."/>
            <person name="Bushley K.E."/>
            <person name="Xiang M."/>
            <person name="Liu X."/>
        </authorList>
    </citation>
    <scope>NUCLEOTIDE SEQUENCE [LARGE SCALE GENOMIC DNA]</scope>
    <source>
        <strain evidence="7 8">3608</strain>
    </source>
</reference>
<evidence type="ECO:0008006" key="9">
    <source>
        <dbReference type="Google" id="ProtNLM"/>
    </source>
</evidence>
<feature type="region of interest" description="Disordered" evidence="5">
    <location>
        <begin position="1"/>
        <end position="71"/>
    </location>
</feature>
<evidence type="ECO:0000313" key="8">
    <source>
        <dbReference type="Proteomes" id="UP000054481"/>
    </source>
</evidence>
<comment type="subcellular location">
    <subcellularLocation>
        <location evidence="1">Membrane</location>
        <topology evidence="1">Single-pass membrane protein</topology>
    </subcellularLocation>
</comment>
<sequence>MSSAYFNITDAPEPPKPNPSSSSLSSTTPTPTQAQSPSPTSMSSNDLGQQTSGQSSKKGSSDTSDGSASLSTGAKAGIAIGAGVVGLAVIGGLVGFLVYRRRKKNEIEELGENRKHDQYLAAMDHSKENFLHSMPFEPPAAAPVEAARHPRLNTVVELG</sequence>
<dbReference type="EMBL" id="KQ030522">
    <property type="protein sequence ID" value="KJZ74894.1"/>
    <property type="molecule type" value="Genomic_DNA"/>
</dbReference>
<keyword evidence="2 6" id="KW-0812">Transmembrane</keyword>
<dbReference type="PANTHER" id="PTHR15549:SF26">
    <property type="entry name" value="AXIAL BUDDING PATTERN PROTEIN 2-RELATED"/>
    <property type="match status" value="1"/>
</dbReference>
<evidence type="ECO:0000256" key="3">
    <source>
        <dbReference type="ARBA" id="ARBA00022989"/>
    </source>
</evidence>
<dbReference type="AlphaFoldDB" id="A0A0F8A586"/>